<comment type="subcellular location">
    <subcellularLocation>
        <location evidence="1">Membrane</location>
        <topology evidence="1">Multi-pass membrane protein</topology>
    </subcellularLocation>
</comment>
<keyword evidence="3 6" id="KW-0812">Transmembrane</keyword>
<dbReference type="PANTHER" id="PTHR43791">
    <property type="entry name" value="PERMEASE-RELATED"/>
    <property type="match status" value="1"/>
</dbReference>
<feature type="transmembrane region" description="Helical" evidence="6">
    <location>
        <begin position="64"/>
        <end position="84"/>
    </location>
</feature>
<keyword evidence="5 6" id="KW-0472">Membrane</keyword>
<evidence type="ECO:0000256" key="3">
    <source>
        <dbReference type="ARBA" id="ARBA00022692"/>
    </source>
</evidence>
<evidence type="ECO:0000313" key="8">
    <source>
        <dbReference type="Proteomes" id="UP001479436"/>
    </source>
</evidence>
<dbReference type="Gene3D" id="1.20.1250.20">
    <property type="entry name" value="MFS general substrate transporter like domains"/>
    <property type="match status" value="1"/>
</dbReference>
<organism evidence="7 8">
    <name type="scientific">Basidiobolus ranarum</name>
    <dbReference type="NCBI Taxonomy" id="34480"/>
    <lineage>
        <taxon>Eukaryota</taxon>
        <taxon>Fungi</taxon>
        <taxon>Fungi incertae sedis</taxon>
        <taxon>Zoopagomycota</taxon>
        <taxon>Entomophthoromycotina</taxon>
        <taxon>Basidiobolomycetes</taxon>
        <taxon>Basidiobolales</taxon>
        <taxon>Basidiobolaceae</taxon>
        <taxon>Basidiobolus</taxon>
    </lineage>
</organism>
<proteinExistence type="predicted"/>
<evidence type="ECO:0000313" key="7">
    <source>
        <dbReference type="EMBL" id="KAK9685579.1"/>
    </source>
</evidence>
<dbReference type="InterPro" id="IPR036259">
    <property type="entry name" value="MFS_trans_sf"/>
</dbReference>
<dbReference type="SUPFAM" id="SSF103473">
    <property type="entry name" value="MFS general substrate transporter"/>
    <property type="match status" value="1"/>
</dbReference>
<keyword evidence="2" id="KW-0813">Transport</keyword>
<gene>
    <name evidence="7" type="ORF">K7432_015452</name>
</gene>
<dbReference type="EMBL" id="JASJQH010008979">
    <property type="protein sequence ID" value="KAK9685579.1"/>
    <property type="molecule type" value="Genomic_DNA"/>
</dbReference>
<feature type="transmembrane region" description="Helical" evidence="6">
    <location>
        <begin position="40"/>
        <end position="58"/>
    </location>
</feature>
<comment type="caution">
    <text evidence="7">The sequence shown here is derived from an EMBL/GenBank/DDBJ whole genome shotgun (WGS) entry which is preliminary data.</text>
</comment>
<feature type="transmembrane region" description="Helical" evidence="6">
    <location>
        <begin position="6"/>
        <end position="28"/>
    </location>
</feature>
<reference evidence="7 8" key="1">
    <citation type="submission" date="2023-04" db="EMBL/GenBank/DDBJ databases">
        <title>Genome of Basidiobolus ranarum AG-B5.</title>
        <authorList>
            <person name="Stajich J.E."/>
            <person name="Carter-House D."/>
            <person name="Gryganskyi A."/>
        </authorList>
    </citation>
    <scope>NUCLEOTIDE SEQUENCE [LARGE SCALE GENOMIC DNA]</scope>
    <source>
        <strain evidence="7 8">AG-B5</strain>
    </source>
</reference>
<sequence length="189" mass="21131">MGHDPISTQLLTVPQFTLATMIMVPYCWHSDLHQERTYHYLGSGLVCTLGFILLAVISNHSIQYFATFFAVIGSYPQSVILHAWYANNIPQPSRRAVAVGLIVSMSNAAGFLASNIYRNQDKPRYVFGHVVCASFAFIGCTLTVLLSAYLKRENRRRDKIQGIAVKLQGVDASELQDHGDENVAYRYVT</sequence>
<evidence type="ECO:0000256" key="5">
    <source>
        <dbReference type="ARBA" id="ARBA00023136"/>
    </source>
</evidence>
<accession>A0ABR2VN14</accession>
<evidence type="ECO:0000256" key="1">
    <source>
        <dbReference type="ARBA" id="ARBA00004141"/>
    </source>
</evidence>
<protein>
    <submittedName>
        <fullName evidence="7">Uncharacterized protein</fullName>
    </submittedName>
</protein>
<keyword evidence="8" id="KW-1185">Reference proteome</keyword>
<evidence type="ECO:0000256" key="6">
    <source>
        <dbReference type="SAM" id="Phobius"/>
    </source>
</evidence>
<keyword evidence="4 6" id="KW-1133">Transmembrane helix</keyword>
<name>A0ABR2VN14_9FUNG</name>
<feature type="transmembrane region" description="Helical" evidence="6">
    <location>
        <begin position="96"/>
        <end position="114"/>
    </location>
</feature>
<feature type="transmembrane region" description="Helical" evidence="6">
    <location>
        <begin position="126"/>
        <end position="150"/>
    </location>
</feature>
<dbReference type="PANTHER" id="PTHR43791:SF36">
    <property type="entry name" value="TRANSPORTER, PUTATIVE (AFU_ORTHOLOGUE AFUA_6G08340)-RELATED"/>
    <property type="match status" value="1"/>
</dbReference>
<evidence type="ECO:0000256" key="4">
    <source>
        <dbReference type="ARBA" id="ARBA00022989"/>
    </source>
</evidence>
<dbReference type="Proteomes" id="UP001479436">
    <property type="component" value="Unassembled WGS sequence"/>
</dbReference>
<evidence type="ECO:0000256" key="2">
    <source>
        <dbReference type="ARBA" id="ARBA00022448"/>
    </source>
</evidence>